<evidence type="ECO:0000313" key="6">
    <source>
        <dbReference type="EMBL" id="KFF31733.1"/>
    </source>
</evidence>
<dbReference type="NCBIfam" id="TIGR00333">
    <property type="entry name" value="nrdI"/>
    <property type="match status" value="1"/>
</dbReference>
<proteinExistence type="inferred from homology"/>
<dbReference type="Pfam" id="PF07972">
    <property type="entry name" value="Flavodoxin_NdrI"/>
    <property type="match status" value="1"/>
</dbReference>
<evidence type="ECO:0000256" key="2">
    <source>
        <dbReference type="ARBA" id="ARBA00009942"/>
    </source>
</evidence>
<comment type="caution">
    <text evidence="6">The sequence shown here is derived from an EMBL/GenBank/DDBJ whole genome shotgun (WGS) entry which is preliminary data.</text>
</comment>
<organism evidence="6 7">
    <name type="scientific">Bifidobacterium bombi DSM 19703</name>
    <dbReference type="NCBI Taxonomy" id="1341695"/>
    <lineage>
        <taxon>Bacteria</taxon>
        <taxon>Bacillati</taxon>
        <taxon>Actinomycetota</taxon>
        <taxon>Actinomycetes</taxon>
        <taxon>Bifidobacteriales</taxon>
        <taxon>Bifidobacteriaceae</taxon>
        <taxon>Bifidobacterium</taxon>
    </lineage>
</organism>
<evidence type="ECO:0000256" key="3">
    <source>
        <dbReference type="ARBA" id="ARBA00020129"/>
    </source>
</evidence>
<dbReference type="InterPro" id="IPR029039">
    <property type="entry name" value="Flavoprotein-like_sf"/>
</dbReference>
<accession>A0A080N3I5</accession>
<dbReference type="InterPro" id="IPR004465">
    <property type="entry name" value="RNR_NrdI"/>
</dbReference>
<keyword evidence="7" id="KW-1185">Reference proteome</keyword>
<dbReference type="Gene3D" id="3.40.50.360">
    <property type="match status" value="1"/>
</dbReference>
<dbReference type="eggNOG" id="COG1780">
    <property type="taxonomic scope" value="Bacteria"/>
</dbReference>
<name>A0A080N3I5_9BIFI</name>
<dbReference type="PANTHER" id="PTHR37297:SF1">
    <property type="entry name" value="PROTEIN NRDI"/>
    <property type="match status" value="1"/>
</dbReference>
<evidence type="ECO:0000256" key="5">
    <source>
        <dbReference type="SAM" id="MobiDB-lite"/>
    </source>
</evidence>
<comment type="function">
    <text evidence="1 4">Probably involved in ribonucleotide reductase function.</text>
</comment>
<evidence type="ECO:0000313" key="7">
    <source>
        <dbReference type="Proteomes" id="UP000028730"/>
    </source>
</evidence>
<dbReference type="InterPro" id="IPR020852">
    <property type="entry name" value="RNR_Ib_NrdI_bac"/>
</dbReference>
<dbReference type="Proteomes" id="UP000028730">
    <property type="component" value="Unassembled WGS sequence"/>
</dbReference>
<dbReference type="GO" id="GO:0010181">
    <property type="term" value="F:FMN binding"/>
    <property type="evidence" value="ECO:0007669"/>
    <property type="project" value="InterPro"/>
</dbReference>
<gene>
    <name evidence="4" type="primary">nrdI</name>
    <name evidence="6" type="ORF">BBOMB_1124</name>
</gene>
<feature type="region of interest" description="Disordered" evidence="5">
    <location>
        <begin position="29"/>
        <end position="76"/>
    </location>
</feature>
<dbReference type="AlphaFoldDB" id="A0A080N3I5"/>
<reference evidence="6 7" key="1">
    <citation type="journal article" date="2014" name="Appl. Environ. Microbiol.">
        <title>Genomic encyclopedia of type strains of the genus Bifidobacterium.</title>
        <authorList>
            <person name="Milani C."/>
            <person name="Lugli G.A."/>
            <person name="Duranti S."/>
            <person name="Turroni F."/>
            <person name="Bottacini F."/>
            <person name="Mangifesta M."/>
            <person name="Sanchez B."/>
            <person name="Viappiani A."/>
            <person name="Mancabelli L."/>
            <person name="Taminiau B."/>
            <person name="Delcenserie V."/>
            <person name="Barrangou R."/>
            <person name="Margolles A."/>
            <person name="van Sinderen D."/>
            <person name="Ventura M."/>
        </authorList>
    </citation>
    <scope>NUCLEOTIDE SEQUENCE [LARGE SCALE GENOMIC DNA]</scope>
    <source>
        <strain evidence="6 7">DSM 19703</strain>
    </source>
</reference>
<dbReference type="PANTHER" id="PTHR37297">
    <property type="entry name" value="PROTEIN NRDI"/>
    <property type="match status" value="1"/>
</dbReference>
<evidence type="ECO:0000256" key="4">
    <source>
        <dbReference type="HAMAP-Rule" id="MF_00128"/>
    </source>
</evidence>
<dbReference type="HAMAP" id="MF_00128">
    <property type="entry name" value="NrdI"/>
    <property type="match status" value="1"/>
</dbReference>
<sequence length="223" mass="24800">MNDEESAQANYVEQHNAFEDVASHFQETAATATISASDPFETENLEAENTADPGRANEDGEEQDVASLPERPADPSTEHIGAVVYFSSISGNTARFITACNFPDEGINVYRIPLRTKEEPLQVREPYVLIVPTYGGGNVKKALLPQIRKFLNGRANRSFIRGVISSGNRNFASAFCAAGDIISQKCHVPFMYNFELIGTPDDHRKVREGVRNFFLEQRKQDAR</sequence>
<protein>
    <recommendedName>
        <fullName evidence="3 4">Protein NrdI</fullName>
    </recommendedName>
</protein>
<dbReference type="SUPFAM" id="SSF52218">
    <property type="entry name" value="Flavoproteins"/>
    <property type="match status" value="1"/>
</dbReference>
<evidence type="ECO:0000256" key="1">
    <source>
        <dbReference type="ARBA" id="ARBA00003999"/>
    </source>
</evidence>
<dbReference type="OrthoDB" id="350535at2"/>
<dbReference type="STRING" id="1341695.BBOMB_1124"/>
<comment type="similarity">
    <text evidence="2 4">Belongs to the NrdI family.</text>
</comment>
<dbReference type="EMBL" id="ATLK01000001">
    <property type="protein sequence ID" value="KFF31733.1"/>
    <property type="molecule type" value="Genomic_DNA"/>
</dbReference>